<dbReference type="InterPro" id="IPR003874">
    <property type="entry name" value="CDC45"/>
</dbReference>
<keyword evidence="3" id="KW-0235">DNA replication</keyword>
<dbReference type="GO" id="GO:0003697">
    <property type="term" value="F:single-stranded DNA binding"/>
    <property type="evidence" value="ECO:0007669"/>
    <property type="project" value="TreeGrafter"/>
</dbReference>
<evidence type="ECO:0000256" key="1">
    <source>
        <dbReference type="ARBA" id="ARBA00004123"/>
    </source>
</evidence>
<feature type="compositionally biased region" description="Acidic residues" evidence="6">
    <location>
        <begin position="244"/>
        <end position="257"/>
    </location>
</feature>
<dbReference type="PANTHER" id="PTHR10507">
    <property type="entry name" value="CDC45-RELATED PROTEIN"/>
    <property type="match status" value="1"/>
</dbReference>
<evidence type="ECO:0000313" key="7">
    <source>
        <dbReference type="Proteomes" id="UP000504637"/>
    </source>
</evidence>
<dbReference type="GO" id="GO:0000727">
    <property type="term" value="P:double-strand break repair via break-induced replication"/>
    <property type="evidence" value="ECO:0007669"/>
    <property type="project" value="TreeGrafter"/>
</dbReference>
<dbReference type="GO" id="GO:1902977">
    <property type="term" value="P:mitotic DNA replication preinitiation complex assembly"/>
    <property type="evidence" value="ECO:0007669"/>
    <property type="project" value="TreeGrafter"/>
</dbReference>
<feature type="region of interest" description="Disordered" evidence="6">
    <location>
        <begin position="745"/>
        <end position="822"/>
    </location>
</feature>
<dbReference type="GO" id="GO:0003682">
    <property type="term" value="F:chromatin binding"/>
    <property type="evidence" value="ECO:0007669"/>
    <property type="project" value="TreeGrafter"/>
</dbReference>
<reference evidence="8" key="3">
    <citation type="submission" date="2025-08" db="UniProtKB">
        <authorList>
            <consortium name="RefSeq"/>
        </authorList>
    </citation>
    <scope>IDENTIFICATION</scope>
    <source>
        <strain evidence="8">CBS 342.82</strain>
    </source>
</reference>
<evidence type="ECO:0000256" key="5">
    <source>
        <dbReference type="ARBA" id="ARBA00023306"/>
    </source>
</evidence>
<proteinExistence type="inferred from homology"/>
<comment type="similarity">
    <text evidence="2">Belongs to the CDC45 family.</text>
</comment>
<sequence>MHLPRQQIAQLYNSLLKTTHSSSAPVLILTALTVDSICATRILTSLLKRDYIPHTIKPIAGYADLLRVGADSVLPLTRQRGGDGGTVVCLGLGGSAAMEEVLGLDGVGADGEASGVSMENHGVEVWIIDARRPWNLENLFGNSAAMKRDEAGVVRRPGVSDGKIAPNYRPGQGGVIIWDDDNIELDLQVEREAFLALQGMPDITEADVGNDEDEDEQQMNSFEASDPSSPSSVGQKRKRQEAGDTSDADLDSDDEDEPERRRRRSNSSGSIPIPSSPGGNPLSAQYHGTSTPPTMPSSPPKVRAPSEKQLRRQLLALRKKHENTLLQYYGRGSQMAEPVSSILYSLASELGREDNEFLWLAIVGISSLVSSPSGIGKKANQVREVLRDEVRRLNPVPLAELQRSQSSEAIIPTTARSTTDTSIRLSPEPRFLLIRHWSLYDAMLHSPYLATRLHVWSDSGRKRLHKLLAKMGISLQEAGKGFLHMDSEIKRTLRSRILKFVEQYNLHGLVPVGDARSGMDDWGFVRSWGWRGTLSAEDVAVVVGAILEVGTEIRGMTDFHKDNRVHVSTSYNNRMRNPPTPPHSSDDGHEREKPDTTSDFITQRFFKAYDALAPGSGLNTLLQNLEVAQNLYKAILRVGSAIISKQQIRHLRSFRMAVIKEGPDVPLFTHPGALARLAAWISDAMTVIESEKGRRSNAPGANAWVLATLDEERDVFVVIGLGGGSVGAAGTKTFRSKAEIKARAERKQARTIAQAAKAAEKTRRREEKRRLRRERNAANNLFVDSDDEEELETESESESSSEGDEDSDLDSDGDDEGDAKRAKRRGLNRFGLAFQETVEQTGARVRLDSFEHSVVEVAKEDLARFLEALSTKAVVG</sequence>
<evidence type="ECO:0000256" key="2">
    <source>
        <dbReference type="ARBA" id="ARBA00010727"/>
    </source>
</evidence>
<feature type="compositionally biased region" description="Basic and acidic residues" evidence="6">
    <location>
        <begin position="584"/>
        <end position="595"/>
    </location>
</feature>
<keyword evidence="4" id="KW-0539">Nucleus</keyword>
<accession>A0A6J3LVK9</accession>
<dbReference type="GeneID" id="54363690"/>
<keyword evidence="5" id="KW-0131">Cell cycle</keyword>
<protein>
    <submittedName>
        <fullName evidence="8">CDC45-like protein</fullName>
    </submittedName>
</protein>
<name>A0A6J3LVK9_9PEZI</name>
<dbReference type="RefSeq" id="XP_033455693.1">
    <property type="nucleotide sequence ID" value="XM_033605890.1"/>
</dbReference>
<gene>
    <name evidence="8" type="ORF">K489DRAFT_384572</name>
</gene>
<evidence type="ECO:0000256" key="4">
    <source>
        <dbReference type="ARBA" id="ARBA00023242"/>
    </source>
</evidence>
<organism evidence="8">
    <name type="scientific">Dissoconium aciculare CBS 342.82</name>
    <dbReference type="NCBI Taxonomy" id="1314786"/>
    <lineage>
        <taxon>Eukaryota</taxon>
        <taxon>Fungi</taxon>
        <taxon>Dikarya</taxon>
        <taxon>Ascomycota</taxon>
        <taxon>Pezizomycotina</taxon>
        <taxon>Dothideomycetes</taxon>
        <taxon>Dothideomycetidae</taxon>
        <taxon>Mycosphaerellales</taxon>
        <taxon>Dissoconiaceae</taxon>
        <taxon>Dissoconium</taxon>
    </lineage>
</organism>
<dbReference type="GO" id="GO:0003688">
    <property type="term" value="F:DNA replication origin binding"/>
    <property type="evidence" value="ECO:0007669"/>
    <property type="project" value="TreeGrafter"/>
</dbReference>
<dbReference type="OrthoDB" id="10258882at2759"/>
<reference evidence="8" key="2">
    <citation type="submission" date="2020-04" db="EMBL/GenBank/DDBJ databases">
        <authorList>
            <consortium name="NCBI Genome Project"/>
        </authorList>
    </citation>
    <scope>NUCLEOTIDE SEQUENCE</scope>
    <source>
        <strain evidence="8">CBS 342.82</strain>
    </source>
</reference>
<dbReference type="GO" id="GO:0006270">
    <property type="term" value="P:DNA replication initiation"/>
    <property type="evidence" value="ECO:0007669"/>
    <property type="project" value="InterPro"/>
</dbReference>
<feature type="compositionally biased region" description="Basic and acidic residues" evidence="6">
    <location>
        <begin position="758"/>
        <end position="769"/>
    </location>
</feature>
<feature type="compositionally biased region" description="Acidic residues" evidence="6">
    <location>
        <begin position="784"/>
        <end position="817"/>
    </location>
</feature>
<feature type="region of interest" description="Disordered" evidence="6">
    <location>
        <begin position="204"/>
        <end position="308"/>
    </location>
</feature>
<feature type="compositionally biased region" description="Acidic residues" evidence="6">
    <location>
        <begin position="204"/>
        <end position="217"/>
    </location>
</feature>
<dbReference type="GO" id="GO:0031261">
    <property type="term" value="C:DNA replication preinitiation complex"/>
    <property type="evidence" value="ECO:0007669"/>
    <property type="project" value="TreeGrafter"/>
</dbReference>
<feature type="compositionally biased region" description="Low complexity" evidence="6">
    <location>
        <begin position="266"/>
        <end position="283"/>
    </location>
</feature>
<dbReference type="PANTHER" id="PTHR10507:SF0">
    <property type="entry name" value="CELL DIVISION CONTROL PROTEIN 45 HOMOLOG"/>
    <property type="match status" value="1"/>
</dbReference>
<evidence type="ECO:0000313" key="8">
    <source>
        <dbReference type="RefSeq" id="XP_033455693.1"/>
    </source>
</evidence>
<dbReference type="Proteomes" id="UP000504637">
    <property type="component" value="Unplaced"/>
</dbReference>
<feature type="region of interest" description="Disordered" evidence="6">
    <location>
        <begin position="569"/>
        <end position="595"/>
    </location>
</feature>
<evidence type="ECO:0000256" key="3">
    <source>
        <dbReference type="ARBA" id="ARBA00022705"/>
    </source>
</evidence>
<keyword evidence="7" id="KW-1185">Reference proteome</keyword>
<dbReference type="Pfam" id="PF02724">
    <property type="entry name" value="CDC45"/>
    <property type="match status" value="1"/>
</dbReference>
<reference evidence="8" key="1">
    <citation type="submission" date="2020-01" db="EMBL/GenBank/DDBJ databases">
        <authorList>
            <consortium name="DOE Joint Genome Institute"/>
            <person name="Haridas S."/>
            <person name="Albert R."/>
            <person name="Binder M."/>
            <person name="Bloem J."/>
            <person name="Labutti K."/>
            <person name="Salamov A."/>
            <person name="Andreopoulos B."/>
            <person name="Baker S.E."/>
            <person name="Barry K."/>
            <person name="Bills G."/>
            <person name="Bluhm B.H."/>
            <person name="Cannon C."/>
            <person name="Castanera R."/>
            <person name="Culley D.E."/>
            <person name="Daum C."/>
            <person name="Ezra D."/>
            <person name="Gonzalez J.B."/>
            <person name="Henrissat B."/>
            <person name="Kuo A."/>
            <person name="Liang C."/>
            <person name="Lipzen A."/>
            <person name="Lutzoni F."/>
            <person name="Magnuson J."/>
            <person name="Mondo S."/>
            <person name="Nolan M."/>
            <person name="Ohm R."/>
            <person name="Pangilinan J."/>
            <person name="Park H.-J."/>
            <person name="Ramirez L."/>
            <person name="Alfaro M."/>
            <person name="Sun H."/>
            <person name="Tritt A."/>
            <person name="Yoshinaga Y."/>
            <person name="Zwiers L.-H."/>
            <person name="Turgeon B.G."/>
            <person name="Goodwin S.B."/>
            <person name="Spatafora J.W."/>
            <person name="Crous P.W."/>
            <person name="Grigoriev I.V."/>
        </authorList>
    </citation>
    <scope>NUCLEOTIDE SEQUENCE</scope>
    <source>
        <strain evidence="8">CBS 342.82</strain>
    </source>
</reference>
<evidence type="ECO:0000256" key="6">
    <source>
        <dbReference type="SAM" id="MobiDB-lite"/>
    </source>
</evidence>
<comment type="subcellular location">
    <subcellularLocation>
        <location evidence="1">Nucleus</location>
    </subcellularLocation>
</comment>
<dbReference type="AlphaFoldDB" id="A0A6J3LVK9"/>